<keyword evidence="3 10" id="KW-0547">Nucleotide-binding</keyword>
<dbReference type="GO" id="GO:0003924">
    <property type="term" value="F:GTPase activity"/>
    <property type="evidence" value="ECO:0007669"/>
    <property type="project" value="UniProtKB-UniRule"/>
</dbReference>
<reference evidence="13 14" key="1">
    <citation type="submission" date="2016-10" db="EMBL/GenBank/DDBJ databases">
        <authorList>
            <person name="de Groot N.N."/>
        </authorList>
    </citation>
    <scope>NUCLEOTIDE SEQUENCE [LARGE SCALE GENOMIC DNA]</scope>
    <source>
        <strain evidence="13 14">DSM 21228</strain>
    </source>
</reference>
<dbReference type="InterPro" id="IPR003593">
    <property type="entry name" value="AAA+_ATPase"/>
</dbReference>
<keyword evidence="11" id="KW-1133">Transmembrane helix</keyword>
<gene>
    <name evidence="10" type="primary">ftsY</name>
    <name evidence="13" type="ORF">SAMN05660964_01628</name>
</gene>
<protein>
    <recommendedName>
        <fullName evidence="10">Signal recognition particle receptor FtsY</fullName>
        <shortName evidence="10">SRP receptor</shortName>
        <ecNumber evidence="10">3.6.5.4</ecNumber>
    </recommendedName>
</protein>
<dbReference type="EC" id="3.6.5.4" evidence="10"/>
<comment type="subcellular location">
    <subcellularLocation>
        <location evidence="10">Cell membrane</location>
        <topology evidence="10">Peripheral membrane protein</topology>
        <orientation evidence="10">Cytoplasmic side</orientation>
    </subcellularLocation>
    <subcellularLocation>
        <location evidence="10">Cytoplasm</location>
    </subcellularLocation>
</comment>
<keyword evidence="2 10" id="KW-0963">Cytoplasm</keyword>
<feature type="transmembrane region" description="Helical" evidence="11">
    <location>
        <begin position="6"/>
        <end position="26"/>
    </location>
</feature>
<dbReference type="GO" id="GO:0005886">
    <property type="term" value="C:plasma membrane"/>
    <property type="evidence" value="ECO:0007669"/>
    <property type="project" value="UniProtKB-SubCell"/>
</dbReference>
<dbReference type="SMART" id="SM00382">
    <property type="entry name" value="AAA"/>
    <property type="match status" value="1"/>
</dbReference>
<evidence type="ECO:0000259" key="12">
    <source>
        <dbReference type="PROSITE" id="PS00300"/>
    </source>
</evidence>
<keyword evidence="14" id="KW-1185">Reference proteome</keyword>
<feature type="domain" description="SRP54-type proteins GTP-binding" evidence="12">
    <location>
        <begin position="332"/>
        <end position="345"/>
    </location>
</feature>
<comment type="subunit">
    <text evidence="10">Part of the signal recognition particle protein translocation system, which is composed of SRP and FtsY. SRP is a ribonucleoprotein composed of Ffh and a 4.5S RNA molecule.</text>
</comment>
<dbReference type="InterPro" id="IPR004390">
    <property type="entry name" value="SR_rcpt_FtsY"/>
</dbReference>
<dbReference type="NCBIfam" id="TIGR00064">
    <property type="entry name" value="ftsY"/>
    <property type="match status" value="1"/>
</dbReference>
<evidence type="ECO:0000256" key="8">
    <source>
        <dbReference type="ARBA" id="ARBA00048027"/>
    </source>
</evidence>
<dbReference type="PANTHER" id="PTHR43134">
    <property type="entry name" value="SIGNAL RECOGNITION PARTICLE RECEPTOR SUBUNIT ALPHA"/>
    <property type="match status" value="1"/>
</dbReference>
<dbReference type="Proteomes" id="UP000199397">
    <property type="component" value="Unassembled WGS sequence"/>
</dbReference>
<keyword evidence="5 10" id="KW-0342">GTP-binding</keyword>
<dbReference type="GO" id="GO:0006614">
    <property type="term" value="P:SRP-dependent cotranslational protein targeting to membrane"/>
    <property type="evidence" value="ECO:0007669"/>
    <property type="project" value="InterPro"/>
</dbReference>
<evidence type="ECO:0000256" key="10">
    <source>
        <dbReference type="HAMAP-Rule" id="MF_00920"/>
    </source>
</evidence>
<evidence type="ECO:0000313" key="14">
    <source>
        <dbReference type="Proteomes" id="UP000199397"/>
    </source>
</evidence>
<evidence type="ECO:0000256" key="1">
    <source>
        <dbReference type="ARBA" id="ARBA00022475"/>
    </source>
</evidence>
<evidence type="ECO:0000256" key="5">
    <source>
        <dbReference type="ARBA" id="ARBA00023134"/>
    </source>
</evidence>
<evidence type="ECO:0000256" key="2">
    <source>
        <dbReference type="ARBA" id="ARBA00022490"/>
    </source>
</evidence>
<sequence>MSNYGFVWQMVVFFAFSHLTIIKLDGHCTMFGFGKKKKPELPDATTVVPQAPAPAEGLFARLKRGLSKTSHALTEGMATLVVGKKQIDDDVLEELETRLLTADVGIEATREIMSDLTSRVKRAELADMDALMQALYNKMHRILRPAAQPLEIDGSHQPFVLLMVGINGAGKTTTIGKLAKKFQQDGKSVMLAAGDTFRAAAVEQLTIWGERNNIPVIAQGSGADSASVIFDAFQAAKARKIDVLLADTAGRLHTQTNLMDELKKVKRVIQKFDGTAPHEIMLIVDASIGQNALVQAKQFNEALGLTGITVTKLDGTAKGGILFAIAQQLKIPVRFIGVGESIDDLQEFDAYEFTSALLAGDDKTT</sequence>
<feature type="binding site" evidence="10">
    <location>
        <begin position="311"/>
        <end position="314"/>
    </location>
    <ligand>
        <name>GTP</name>
        <dbReference type="ChEBI" id="CHEBI:37565"/>
    </ligand>
</feature>
<dbReference type="InterPro" id="IPR036225">
    <property type="entry name" value="SRP/SRP_N"/>
</dbReference>
<dbReference type="STRING" id="525918.SAMN05660964_01628"/>
<keyword evidence="1 10" id="KW-1003">Cell membrane</keyword>
<dbReference type="FunFam" id="3.40.50.300:FF:000053">
    <property type="entry name" value="Signal recognition particle receptor FtsY"/>
    <property type="match status" value="1"/>
</dbReference>
<dbReference type="EMBL" id="FNQP01000008">
    <property type="protein sequence ID" value="SEA46427.1"/>
    <property type="molecule type" value="Genomic_DNA"/>
</dbReference>
<comment type="function">
    <text evidence="9 10">Involved in targeting and insertion of nascent membrane proteins into the cytoplasmic membrane. Acts as a receptor for the complex formed by the signal recognition particle (SRP) and the ribosome-nascent chain (RNC). Interaction with SRP-RNC leads to the transfer of the RNC complex to the Sec translocase for insertion into the membrane, the hydrolysis of GTP by both Ffh and FtsY, and the dissociation of the SRP-FtsY complex into the individual components.</text>
</comment>
<dbReference type="Pfam" id="PF02881">
    <property type="entry name" value="SRP54_N"/>
    <property type="match status" value="1"/>
</dbReference>
<dbReference type="PROSITE" id="PS00300">
    <property type="entry name" value="SRP54"/>
    <property type="match status" value="1"/>
</dbReference>
<feature type="binding site" evidence="10">
    <location>
        <begin position="247"/>
        <end position="251"/>
    </location>
    <ligand>
        <name>GTP</name>
        <dbReference type="ChEBI" id="CHEBI:37565"/>
    </ligand>
</feature>
<dbReference type="GO" id="GO:0005737">
    <property type="term" value="C:cytoplasm"/>
    <property type="evidence" value="ECO:0007669"/>
    <property type="project" value="UniProtKB-SubCell"/>
</dbReference>
<dbReference type="FunFam" id="1.20.120.140:FF:000002">
    <property type="entry name" value="Signal recognition particle receptor FtsY"/>
    <property type="match status" value="1"/>
</dbReference>
<evidence type="ECO:0000256" key="7">
    <source>
        <dbReference type="ARBA" id="ARBA00023170"/>
    </source>
</evidence>
<comment type="similarity">
    <text evidence="10">Belongs to the GTP-binding SRP family. FtsY subfamily.</text>
</comment>
<keyword evidence="7 10" id="KW-0675">Receptor</keyword>
<evidence type="ECO:0000256" key="3">
    <source>
        <dbReference type="ARBA" id="ARBA00022741"/>
    </source>
</evidence>
<keyword evidence="4 10" id="KW-0378">Hydrolase</keyword>
<dbReference type="GO" id="GO:0005047">
    <property type="term" value="F:signal recognition particle binding"/>
    <property type="evidence" value="ECO:0007669"/>
    <property type="project" value="TreeGrafter"/>
</dbReference>
<proteinExistence type="inferred from homology"/>
<dbReference type="InterPro" id="IPR013822">
    <property type="entry name" value="Signal_recog_particl_SRP54_hlx"/>
</dbReference>
<dbReference type="InterPro" id="IPR000897">
    <property type="entry name" value="SRP54_GTPase_dom"/>
</dbReference>
<evidence type="ECO:0000256" key="6">
    <source>
        <dbReference type="ARBA" id="ARBA00023136"/>
    </source>
</evidence>
<dbReference type="SUPFAM" id="SSF52540">
    <property type="entry name" value="P-loop containing nucleoside triphosphate hydrolases"/>
    <property type="match status" value="1"/>
</dbReference>
<evidence type="ECO:0000256" key="9">
    <source>
        <dbReference type="ARBA" id="ARBA00053570"/>
    </source>
</evidence>
<keyword evidence="6 10" id="KW-0472">Membrane</keyword>
<dbReference type="GO" id="GO:0005525">
    <property type="term" value="F:GTP binding"/>
    <property type="evidence" value="ECO:0007669"/>
    <property type="project" value="UniProtKB-UniRule"/>
</dbReference>
<dbReference type="SMART" id="SM00963">
    <property type="entry name" value="SRP54_N"/>
    <property type="match status" value="1"/>
</dbReference>
<evidence type="ECO:0000256" key="4">
    <source>
        <dbReference type="ARBA" id="ARBA00022801"/>
    </source>
</evidence>
<dbReference type="AlphaFoldDB" id="A0A1H4BEA5"/>
<dbReference type="SUPFAM" id="SSF47364">
    <property type="entry name" value="Domain of the SRP/SRP receptor G-proteins"/>
    <property type="match status" value="1"/>
</dbReference>
<dbReference type="PANTHER" id="PTHR43134:SF1">
    <property type="entry name" value="SIGNAL RECOGNITION PARTICLE RECEPTOR SUBUNIT ALPHA"/>
    <property type="match status" value="1"/>
</dbReference>
<dbReference type="SMART" id="SM00962">
    <property type="entry name" value="SRP54"/>
    <property type="match status" value="1"/>
</dbReference>
<keyword evidence="11" id="KW-0812">Transmembrane</keyword>
<dbReference type="Gene3D" id="1.20.120.140">
    <property type="entry name" value="Signal recognition particle SRP54, nucleotide-binding domain"/>
    <property type="match status" value="1"/>
</dbReference>
<accession>A0A1H4BEA5</accession>
<evidence type="ECO:0000256" key="11">
    <source>
        <dbReference type="SAM" id="Phobius"/>
    </source>
</evidence>
<name>A0A1H4BEA5_9GAMM</name>
<dbReference type="CDD" id="cd17874">
    <property type="entry name" value="FtsY"/>
    <property type="match status" value="1"/>
</dbReference>
<dbReference type="InterPro" id="IPR042101">
    <property type="entry name" value="SRP54_N_sf"/>
</dbReference>
<dbReference type="Gene3D" id="3.40.50.300">
    <property type="entry name" value="P-loop containing nucleotide triphosphate hydrolases"/>
    <property type="match status" value="1"/>
</dbReference>
<feature type="binding site" evidence="10">
    <location>
        <begin position="165"/>
        <end position="172"/>
    </location>
    <ligand>
        <name>GTP</name>
        <dbReference type="ChEBI" id="CHEBI:37565"/>
    </ligand>
</feature>
<comment type="catalytic activity">
    <reaction evidence="8 10">
        <text>GTP + H2O = GDP + phosphate + H(+)</text>
        <dbReference type="Rhea" id="RHEA:19669"/>
        <dbReference type="ChEBI" id="CHEBI:15377"/>
        <dbReference type="ChEBI" id="CHEBI:15378"/>
        <dbReference type="ChEBI" id="CHEBI:37565"/>
        <dbReference type="ChEBI" id="CHEBI:43474"/>
        <dbReference type="ChEBI" id="CHEBI:58189"/>
        <dbReference type="EC" id="3.6.5.4"/>
    </reaction>
</comment>
<dbReference type="InterPro" id="IPR027417">
    <property type="entry name" value="P-loop_NTPase"/>
</dbReference>
<dbReference type="Pfam" id="PF00448">
    <property type="entry name" value="SRP54"/>
    <property type="match status" value="1"/>
</dbReference>
<evidence type="ECO:0000313" key="13">
    <source>
        <dbReference type="EMBL" id="SEA46427.1"/>
    </source>
</evidence>
<dbReference type="HAMAP" id="MF_00920">
    <property type="entry name" value="FtsY"/>
    <property type="match status" value="1"/>
</dbReference>
<organism evidence="13 14">
    <name type="scientific">Thiothrix caldifontis</name>
    <dbReference type="NCBI Taxonomy" id="525918"/>
    <lineage>
        <taxon>Bacteria</taxon>
        <taxon>Pseudomonadati</taxon>
        <taxon>Pseudomonadota</taxon>
        <taxon>Gammaproteobacteria</taxon>
        <taxon>Thiotrichales</taxon>
        <taxon>Thiotrichaceae</taxon>
        <taxon>Thiothrix</taxon>
    </lineage>
</organism>